<sequence>MFLINSIIVNAFILSLSSARKAMRMKSVLWFATVLIVLKGSSSEFFIDQQNEQSDCMDFKLEQIDSITKFRNQSIFFSSGPYHWILDKNEIPMLKNRKENFDLLNLGNRSEITLESNNQSSSTPLTINAAMNTGRLSLGVVCMMTNEFYYYSMTEDDQPNLIVENENGQRIQYKNLTENEIFQAAKSIDLNKKINSMASDEDAVFILQGSICSE</sequence>
<dbReference type="AlphaFoldDB" id="A0A132AGW4"/>
<accession>A0A132AGW4</accession>
<protein>
    <submittedName>
        <fullName evidence="1">Uncharacterized protein</fullName>
    </submittedName>
</protein>
<dbReference type="Proteomes" id="UP000616769">
    <property type="component" value="Unassembled WGS sequence"/>
</dbReference>
<proteinExistence type="predicted"/>
<organism evidence="1 2">
    <name type="scientific">Sarcoptes scabiei</name>
    <name type="common">Itch mite</name>
    <name type="synonym">Acarus scabiei</name>
    <dbReference type="NCBI Taxonomy" id="52283"/>
    <lineage>
        <taxon>Eukaryota</taxon>
        <taxon>Metazoa</taxon>
        <taxon>Ecdysozoa</taxon>
        <taxon>Arthropoda</taxon>
        <taxon>Chelicerata</taxon>
        <taxon>Arachnida</taxon>
        <taxon>Acari</taxon>
        <taxon>Acariformes</taxon>
        <taxon>Sarcoptiformes</taxon>
        <taxon>Astigmata</taxon>
        <taxon>Psoroptidia</taxon>
        <taxon>Sarcoptoidea</taxon>
        <taxon>Sarcoptidae</taxon>
        <taxon>Sarcoptinae</taxon>
        <taxon>Sarcoptes</taxon>
    </lineage>
</organism>
<gene>
    <name evidence="1" type="ORF">QR98_0087970</name>
</gene>
<evidence type="ECO:0000313" key="1">
    <source>
        <dbReference type="EMBL" id="KPM10246.1"/>
    </source>
</evidence>
<dbReference type="VEuPathDB" id="VectorBase:SSCA004288"/>
<dbReference type="EMBL" id="JXLN01014799">
    <property type="protein sequence ID" value="KPM10246.1"/>
    <property type="molecule type" value="Genomic_DNA"/>
</dbReference>
<reference evidence="1 2" key="1">
    <citation type="journal article" date="2015" name="Parasit. Vectors">
        <title>Draft genome of the scabies mite.</title>
        <authorList>
            <person name="Rider S.D.Jr."/>
            <person name="Morgan M.S."/>
            <person name="Arlian L.G."/>
        </authorList>
    </citation>
    <scope>NUCLEOTIDE SEQUENCE [LARGE SCALE GENOMIC DNA]</scope>
    <source>
        <strain evidence="1">Arlian Lab</strain>
    </source>
</reference>
<evidence type="ECO:0000313" key="2">
    <source>
        <dbReference type="Proteomes" id="UP000616769"/>
    </source>
</evidence>
<name>A0A132AGW4_SARSC</name>
<comment type="caution">
    <text evidence="1">The sequence shown here is derived from an EMBL/GenBank/DDBJ whole genome shotgun (WGS) entry which is preliminary data.</text>
</comment>